<name>A0A1H6H3F5_MAGFU</name>
<organism evidence="3 4">
    <name type="scientific">Magnetospirillum fulvum</name>
    <name type="common">Rhodospirillum fulvum</name>
    <dbReference type="NCBI Taxonomy" id="1082"/>
    <lineage>
        <taxon>Bacteria</taxon>
        <taxon>Pseudomonadati</taxon>
        <taxon>Pseudomonadota</taxon>
        <taxon>Alphaproteobacteria</taxon>
        <taxon>Rhodospirillales</taxon>
        <taxon>Rhodospirillaceae</taxon>
        <taxon>Magnetospirillum</taxon>
    </lineage>
</organism>
<proteinExistence type="predicted"/>
<keyword evidence="1" id="KW-0175">Coiled coil</keyword>
<accession>A0A1H6H3F5</accession>
<evidence type="ECO:0000256" key="1">
    <source>
        <dbReference type="SAM" id="Coils"/>
    </source>
</evidence>
<dbReference type="OrthoDB" id="341858at2"/>
<evidence type="ECO:0000313" key="4">
    <source>
        <dbReference type="Proteomes" id="UP000182983"/>
    </source>
</evidence>
<protein>
    <submittedName>
        <fullName evidence="3">dTDP-4-amino-4,6-dideoxygalactose transaminase</fullName>
    </submittedName>
</protein>
<evidence type="ECO:0000256" key="2">
    <source>
        <dbReference type="SAM" id="MobiDB-lite"/>
    </source>
</evidence>
<dbReference type="AlphaFoldDB" id="A0A1H6H3F5"/>
<dbReference type="EMBL" id="FNWO01000002">
    <property type="protein sequence ID" value="SEH28553.1"/>
    <property type="molecule type" value="Genomic_DNA"/>
</dbReference>
<dbReference type="RefSeq" id="WP_074765609.1">
    <property type="nucleotide sequence ID" value="NZ_FNWO01000002.1"/>
</dbReference>
<feature type="region of interest" description="Disordered" evidence="2">
    <location>
        <begin position="223"/>
        <end position="243"/>
    </location>
</feature>
<reference evidence="4" key="1">
    <citation type="submission" date="2016-10" db="EMBL/GenBank/DDBJ databases">
        <authorList>
            <person name="Varghese N."/>
            <person name="Submissions S."/>
        </authorList>
    </citation>
    <scope>NUCLEOTIDE SEQUENCE [LARGE SCALE GENOMIC DNA]</scope>
    <source>
        <strain evidence="4">DSM 13234</strain>
    </source>
</reference>
<dbReference type="SUPFAM" id="SSF53383">
    <property type="entry name" value="PLP-dependent transferases"/>
    <property type="match status" value="1"/>
</dbReference>
<dbReference type="InterPro" id="IPR015424">
    <property type="entry name" value="PyrdxlP-dep_Trfase"/>
</dbReference>
<dbReference type="Proteomes" id="UP000182983">
    <property type="component" value="Unassembled WGS sequence"/>
</dbReference>
<dbReference type="Gene3D" id="3.40.640.10">
    <property type="entry name" value="Type I PLP-dependent aspartate aminotransferase-like (Major domain)"/>
    <property type="match status" value="1"/>
</dbReference>
<gene>
    <name evidence="3" type="ORF">SAMN04244559_00723</name>
</gene>
<evidence type="ECO:0000313" key="3">
    <source>
        <dbReference type="EMBL" id="SEH28553.1"/>
    </source>
</evidence>
<sequence length="369" mass="40126">MISQLPLLDQGMLARARRPAFGDASLIAPWRRPEDEARLIDRSAHGLAALARALAERLGRSPRVALPGWIGSQALEPLRHSGAGLTYLPVSAKTGQIDWEVADRCGPFDILVVVHTFGQPVDLEPARALCARHECLLVEQCDHVLAPAAGLGDAGEVALFSPHLLFPLPEGAVISLTGAARDWADDLDRALGRPPLAEDDRVWLKRRLFHDAVPDSLRRFVPQSGPSRFEADPPLSDPPAPISPTDLARRLLAAVDLAEEARRRRDNAEALAKVVARLKDVRLLFPHATAVPYRLALRADSAQVAAARFAALREAHLPVESWPDLPPRVVADPNHAAGAIALRNTVLLLPVHGSLLTDELARAYRRVLK</sequence>
<dbReference type="InterPro" id="IPR015421">
    <property type="entry name" value="PyrdxlP-dep_Trfase_major"/>
</dbReference>
<keyword evidence="4" id="KW-1185">Reference proteome</keyword>
<feature type="coiled-coil region" evidence="1">
    <location>
        <begin position="251"/>
        <end position="278"/>
    </location>
</feature>